<evidence type="ECO:0000256" key="1">
    <source>
        <dbReference type="SAM" id="Phobius"/>
    </source>
</evidence>
<name>A0A815DLT2_9BILA</name>
<accession>A0A815DLT2</accession>
<keyword evidence="1" id="KW-0472">Membrane</keyword>
<evidence type="ECO:0000313" key="4">
    <source>
        <dbReference type="Proteomes" id="UP000663889"/>
    </source>
</evidence>
<dbReference type="EMBL" id="CAJNOO010000927">
    <property type="protein sequence ID" value="CAF1063461.1"/>
    <property type="molecule type" value="Genomic_DNA"/>
</dbReference>
<dbReference type="Proteomes" id="UP000663889">
    <property type="component" value="Unassembled WGS sequence"/>
</dbReference>
<proteinExistence type="predicted"/>
<comment type="caution">
    <text evidence="3">The sequence shown here is derived from an EMBL/GenBank/DDBJ whole genome shotgun (WGS) entry which is preliminary data.</text>
</comment>
<keyword evidence="1" id="KW-0812">Transmembrane</keyword>
<evidence type="ECO:0000313" key="3">
    <source>
        <dbReference type="EMBL" id="CAF1295391.1"/>
    </source>
</evidence>
<feature type="transmembrane region" description="Helical" evidence="1">
    <location>
        <begin position="48"/>
        <end position="69"/>
    </location>
</feature>
<dbReference type="Proteomes" id="UP000663882">
    <property type="component" value="Unassembled WGS sequence"/>
</dbReference>
<dbReference type="EMBL" id="CAJNOU010002154">
    <property type="protein sequence ID" value="CAF1295391.1"/>
    <property type="molecule type" value="Genomic_DNA"/>
</dbReference>
<keyword evidence="1" id="KW-1133">Transmembrane helix</keyword>
<protein>
    <submittedName>
        <fullName evidence="3">Uncharacterized protein</fullName>
    </submittedName>
</protein>
<organism evidence="3 4">
    <name type="scientific">Rotaria sordida</name>
    <dbReference type="NCBI Taxonomy" id="392033"/>
    <lineage>
        <taxon>Eukaryota</taxon>
        <taxon>Metazoa</taxon>
        <taxon>Spiralia</taxon>
        <taxon>Gnathifera</taxon>
        <taxon>Rotifera</taxon>
        <taxon>Eurotatoria</taxon>
        <taxon>Bdelloidea</taxon>
        <taxon>Philodinida</taxon>
        <taxon>Philodinidae</taxon>
        <taxon>Rotaria</taxon>
    </lineage>
</organism>
<sequence>MYSIMDVMTQNNRNDENDSRHLNNRLHHSMFQEYHSGKTDDNRLVDNIYLYIGVVVVILIILSGIIMMIKKCIKHYKKKDQLEQNIQSNALLSGLLITRKHSSV</sequence>
<dbReference type="AlphaFoldDB" id="A0A815DLT2"/>
<evidence type="ECO:0000313" key="2">
    <source>
        <dbReference type="EMBL" id="CAF1063461.1"/>
    </source>
</evidence>
<reference evidence="3" key="1">
    <citation type="submission" date="2021-02" db="EMBL/GenBank/DDBJ databases">
        <authorList>
            <person name="Nowell W R."/>
        </authorList>
    </citation>
    <scope>NUCLEOTIDE SEQUENCE</scope>
</reference>
<gene>
    <name evidence="2" type="ORF">RFH988_LOCUS17382</name>
    <name evidence="3" type="ORF">SEV965_LOCUS25997</name>
</gene>